<feature type="binding site" evidence="7">
    <location>
        <position position="36"/>
    </location>
    <ligand>
        <name>Zn(2+)</name>
        <dbReference type="ChEBI" id="CHEBI:29105"/>
    </ligand>
</feature>
<evidence type="ECO:0000256" key="2">
    <source>
        <dbReference type="ARBA" id="ARBA00012925"/>
    </source>
</evidence>
<evidence type="ECO:0000256" key="3">
    <source>
        <dbReference type="ARBA" id="ARBA00022723"/>
    </source>
</evidence>
<keyword evidence="5 8" id="KW-0456">Lyase</keyword>
<dbReference type="GO" id="GO:0004089">
    <property type="term" value="F:carbonate dehydratase activity"/>
    <property type="evidence" value="ECO:0007669"/>
    <property type="project" value="UniProtKB-UniRule"/>
</dbReference>
<dbReference type="AlphaFoldDB" id="A0AAV0AF01"/>
<accession>A0AAV0AF01</accession>
<gene>
    <name evidence="10" type="ORF">PPACK8108_LOCUS1053</name>
</gene>
<dbReference type="GO" id="GO:0071244">
    <property type="term" value="P:cellular response to carbon dioxide"/>
    <property type="evidence" value="ECO:0007669"/>
    <property type="project" value="TreeGrafter"/>
</dbReference>
<dbReference type="Gene3D" id="3.40.1050.10">
    <property type="entry name" value="Carbonic anhydrase"/>
    <property type="match status" value="1"/>
</dbReference>
<evidence type="ECO:0000313" key="10">
    <source>
        <dbReference type="EMBL" id="CAH7666702.1"/>
    </source>
</evidence>
<comment type="cofactor">
    <cofactor evidence="7">
        <name>Zn(2+)</name>
        <dbReference type="ChEBI" id="CHEBI:29105"/>
    </cofactor>
    <text evidence="7">Binds 1 zinc ion per subunit.</text>
</comment>
<proteinExistence type="inferred from homology"/>
<evidence type="ECO:0000256" key="6">
    <source>
        <dbReference type="ARBA" id="ARBA00048348"/>
    </source>
</evidence>
<dbReference type="PANTHER" id="PTHR11002">
    <property type="entry name" value="CARBONIC ANHYDRASE"/>
    <property type="match status" value="1"/>
</dbReference>
<dbReference type="InterPro" id="IPR001765">
    <property type="entry name" value="Carbonic_anhydrase"/>
</dbReference>
<dbReference type="Pfam" id="PF00484">
    <property type="entry name" value="Pro_CA"/>
    <property type="match status" value="1"/>
</dbReference>
<feature type="binding site" evidence="7">
    <location>
        <position position="38"/>
    </location>
    <ligand>
        <name>Zn(2+)</name>
        <dbReference type="ChEBI" id="CHEBI:29105"/>
    </ligand>
</feature>
<dbReference type="GO" id="GO:0034599">
    <property type="term" value="P:cellular response to oxidative stress"/>
    <property type="evidence" value="ECO:0007669"/>
    <property type="project" value="TreeGrafter"/>
</dbReference>
<dbReference type="GO" id="GO:0008270">
    <property type="term" value="F:zinc ion binding"/>
    <property type="evidence" value="ECO:0007669"/>
    <property type="project" value="UniProtKB-UniRule"/>
</dbReference>
<dbReference type="SMART" id="SM00947">
    <property type="entry name" value="Pro_CA"/>
    <property type="match status" value="1"/>
</dbReference>
<keyword evidence="11" id="KW-1185">Reference proteome</keyword>
<dbReference type="InterPro" id="IPR036874">
    <property type="entry name" value="Carbonic_anhydrase_sf"/>
</dbReference>
<evidence type="ECO:0000256" key="4">
    <source>
        <dbReference type="ARBA" id="ARBA00022833"/>
    </source>
</evidence>
<evidence type="ECO:0000256" key="8">
    <source>
        <dbReference type="RuleBase" id="RU003956"/>
    </source>
</evidence>
<evidence type="ECO:0000256" key="5">
    <source>
        <dbReference type="ARBA" id="ARBA00023239"/>
    </source>
</evidence>
<comment type="function">
    <text evidence="8">Reversible hydration of carbon dioxide.</text>
</comment>
<dbReference type="EMBL" id="CALTRL010000147">
    <property type="protein sequence ID" value="CAH7666702.1"/>
    <property type="molecule type" value="Genomic_DNA"/>
</dbReference>
<feature type="region of interest" description="Disordered" evidence="9">
    <location>
        <begin position="1"/>
        <end position="24"/>
    </location>
</feature>
<dbReference type="EC" id="4.2.1.1" evidence="2 8"/>
<comment type="catalytic activity">
    <reaction evidence="6 8">
        <text>hydrogencarbonate + H(+) = CO2 + H2O</text>
        <dbReference type="Rhea" id="RHEA:10748"/>
        <dbReference type="ChEBI" id="CHEBI:15377"/>
        <dbReference type="ChEBI" id="CHEBI:15378"/>
        <dbReference type="ChEBI" id="CHEBI:16526"/>
        <dbReference type="ChEBI" id="CHEBI:17544"/>
        <dbReference type="EC" id="4.2.1.1"/>
    </reaction>
</comment>
<dbReference type="SUPFAM" id="SSF53056">
    <property type="entry name" value="beta-carbonic anhydrase, cab"/>
    <property type="match status" value="1"/>
</dbReference>
<sequence length="210" mass="22719">MEEFSSRNTKFATDTPQSVFQATSNGQNPSAYMIGCSDSRVPLTSIFNSGIGEIFESRNIANQFNPNSTESVSALGYAVKVLNVPQVVVVGHEGCGGCAHALEEAMLEAEGNSKPHSNDWTSHLISFTSQIKLLAHSESLDFSEVNKTSNELQLSNLVDVNVRSQVNEIARNQVVQSTWAEGKKLAIHGLVYDINTGKLRSVVTRTGNSS</sequence>
<keyword evidence="4 7" id="KW-0862">Zinc</keyword>
<evidence type="ECO:0000256" key="1">
    <source>
        <dbReference type="ARBA" id="ARBA00006217"/>
    </source>
</evidence>
<feature type="binding site" evidence="7">
    <location>
        <position position="92"/>
    </location>
    <ligand>
        <name>Zn(2+)</name>
        <dbReference type="ChEBI" id="CHEBI:29105"/>
    </ligand>
</feature>
<organism evidence="10 11">
    <name type="scientific">Phakopsora pachyrhizi</name>
    <name type="common">Asian soybean rust disease fungus</name>
    <dbReference type="NCBI Taxonomy" id="170000"/>
    <lineage>
        <taxon>Eukaryota</taxon>
        <taxon>Fungi</taxon>
        <taxon>Dikarya</taxon>
        <taxon>Basidiomycota</taxon>
        <taxon>Pucciniomycotina</taxon>
        <taxon>Pucciniomycetes</taxon>
        <taxon>Pucciniales</taxon>
        <taxon>Phakopsoraceae</taxon>
        <taxon>Phakopsora</taxon>
    </lineage>
</organism>
<evidence type="ECO:0000256" key="9">
    <source>
        <dbReference type="SAM" id="MobiDB-lite"/>
    </source>
</evidence>
<comment type="similarity">
    <text evidence="1 8">Belongs to the beta-class carbonic anhydrase family.</text>
</comment>
<reference evidence="10" key="1">
    <citation type="submission" date="2022-06" db="EMBL/GenBank/DDBJ databases">
        <authorList>
            <consortium name="SYNGENTA / RWTH Aachen University"/>
        </authorList>
    </citation>
    <scope>NUCLEOTIDE SEQUENCE</scope>
</reference>
<name>A0AAV0AF01_PHAPC</name>
<protein>
    <recommendedName>
        <fullName evidence="2 8">Carbonic anhydrase</fullName>
        <ecNumber evidence="2 8">4.2.1.1</ecNumber>
    </recommendedName>
    <alternativeName>
        <fullName evidence="8">Carbonate dehydratase</fullName>
    </alternativeName>
</protein>
<evidence type="ECO:0000256" key="7">
    <source>
        <dbReference type="PIRSR" id="PIRSR601765-1"/>
    </source>
</evidence>
<feature type="binding site" evidence="7">
    <location>
        <position position="95"/>
    </location>
    <ligand>
        <name>Zn(2+)</name>
        <dbReference type="ChEBI" id="CHEBI:29105"/>
    </ligand>
</feature>
<comment type="caution">
    <text evidence="10">The sequence shown here is derived from an EMBL/GenBank/DDBJ whole genome shotgun (WGS) entry which is preliminary data.</text>
</comment>
<keyword evidence="3 7" id="KW-0479">Metal-binding</keyword>
<dbReference type="PANTHER" id="PTHR11002:SF76">
    <property type="entry name" value="CARBONIC ANHYDRASE"/>
    <property type="match status" value="1"/>
</dbReference>
<dbReference type="Proteomes" id="UP001153365">
    <property type="component" value="Unassembled WGS sequence"/>
</dbReference>
<evidence type="ECO:0000313" key="11">
    <source>
        <dbReference type="Proteomes" id="UP001153365"/>
    </source>
</evidence>